<dbReference type="SUPFAM" id="SSF55383">
    <property type="entry name" value="Copper amine oxidase, domain N"/>
    <property type="match status" value="1"/>
</dbReference>
<dbReference type="STRING" id="1121429.SAMN02745133_00758"/>
<dbReference type="InterPro" id="IPR036582">
    <property type="entry name" value="Mao_N_sf"/>
</dbReference>
<dbReference type="InterPro" id="IPR012854">
    <property type="entry name" value="Cu_amine_oxidase-like_N"/>
</dbReference>
<feature type="domain" description="Copper amine oxidase-like N-terminal" evidence="2">
    <location>
        <begin position="43"/>
        <end position="94"/>
    </location>
</feature>
<dbReference type="Proteomes" id="UP000184148">
    <property type="component" value="Unassembled WGS sequence"/>
</dbReference>
<dbReference type="EMBL" id="FQUY01000003">
    <property type="protein sequence ID" value="SHE60023.1"/>
    <property type="molecule type" value="Genomic_DNA"/>
</dbReference>
<feature type="signal peptide" evidence="1">
    <location>
        <begin position="1"/>
        <end position="19"/>
    </location>
</feature>
<feature type="chain" id="PRO_5039473005" evidence="1">
    <location>
        <begin position="20"/>
        <end position="118"/>
    </location>
</feature>
<gene>
    <name evidence="3" type="ORF">SAMN02745133_00758</name>
</gene>
<dbReference type="OrthoDB" id="1684927at2"/>
<sequence>MKKIFLLLFTLLFVFSSTANNTAAAKEVNIGKDVVVKILLEENGNIEKEVMFLPLRKSCEALGYKVDWEVNSNRAKVYKNGAEVLVVQPGCEAILLDNKIYVSSTVFEEKFSVRVKKK</sequence>
<protein>
    <submittedName>
        <fullName evidence="3">Copper amine oxidase N-terminal domain-containing protein</fullName>
    </submittedName>
</protein>
<dbReference type="RefSeq" id="WP_073235943.1">
    <property type="nucleotide sequence ID" value="NZ_FQUY01000003.1"/>
</dbReference>
<organism evidence="3 4">
    <name type="scientific">Desulforamulus putei DSM 12395</name>
    <dbReference type="NCBI Taxonomy" id="1121429"/>
    <lineage>
        <taxon>Bacteria</taxon>
        <taxon>Bacillati</taxon>
        <taxon>Bacillota</taxon>
        <taxon>Clostridia</taxon>
        <taxon>Eubacteriales</taxon>
        <taxon>Peptococcaceae</taxon>
        <taxon>Desulforamulus</taxon>
    </lineage>
</organism>
<evidence type="ECO:0000256" key="1">
    <source>
        <dbReference type="SAM" id="SignalP"/>
    </source>
</evidence>
<evidence type="ECO:0000313" key="3">
    <source>
        <dbReference type="EMBL" id="SHE60023.1"/>
    </source>
</evidence>
<keyword evidence="1" id="KW-0732">Signal</keyword>
<name>A0A1M4UTS1_9FIRM</name>
<reference evidence="4" key="1">
    <citation type="submission" date="2016-11" db="EMBL/GenBank/DDBJ databases">
        <authorList>
            <person name="Varghese N."/>
            <person name="Submissions S."/>
        </authorList>
    </citation>
    <scope>NUCLEOTIDE SEQUENCE [LARGE SCALE GENOMIC DNA]</scope>
    <source>
        <strain evidence="4">DSM 12395</strain>
    </source>
</reference>
<evidence type="ECO:0000259" key="2">
    <source>
        <dbReference type="Pfam" id="PF07833"/>
    </source>
</evidence>
<proteinExistence type="predicted"/>
<dbReference type="Pfam" id="PF07833">
    <property type="entry name" value="Cu_amine_oxidN1"/>
    <property type="match status" value="1"/>
</dbReference>
<keyword evidence="4" id="KW-1185">Reference proteome</keyword>
<dbReference type="AlphaFoldDB" id="A0A1M4UTS1"/>
<evidence type="ECO:0000313" key="4">
    <source>
        <dbReference type="Proteomes" id="UP000184148"/>
    </source>
</evidence>
<accession>A0A1M4UTS1</accession>